<evidence type="ECO:0000256" key="3">
    <source>
        <dbReference type="ARBA" id="ARBA00022448"/>
    </source>
</evidence>
<dbReference type="PROSITE" id="PS00217">
    <property type="entry name" value="SUGAR_TRANSPORT_2"/>
    <property type="match status" value="1"/>
</dbReference>
<keyword evidence="11" id="KW-1185">Reference proteome</keyword>
<dbReference type="PANTHER" id="PTHR48022">
    <property type="entry name" value="PLASTIDIC GLUCOSE TRANSPORTER 4"/>
    <property type="match status" value="1"/>
</dbReference>
<dbReference type="InterPro" id="IPR036259">
    <property type="entry name" value="MFS_trans_sf"/>
</dbReference>
<dbReference type="InterPro" id="IPR005828">
    <property type="entry name" value="MFS_sugar_transport-like"/>
</dbReference>
<gene>
    <name evidence="10" type="ORF">ASPSYDRAFT_94124</name>
</gene>
<reference evidence="11" key="1">
    <citation type="journal article" date="2017" name="Genome Biol.">
        <title>Comparative genomics reveals high biological diversity and specific adaptations in the industrially and medically important fungal genus Aspergillus.</title>
        <authorList>
            <person name="de Vries R.P."/>
            <person name="Riley R."/>
            <person name="Wiebenga A."/>
            <person name="Aguilar-Osorio G."/>
            <person name="Amillis S."/>
            <person name="Uchima C.A."/>
            <person name="Anderluh G."/>
            <person name="Asadollahi M."/>
            <person name="Askin M."/>
            <person name="Barry K."/>
            <person name="Battaglia E."/>
            <person name="Bayram O."/>
            <person name="Benocci T."/>
            <person name="Braus-Stromeyer S.A."/>
            <person name="Caldana C."/>
            <person name="Canovas D."/>
            <person name="Cerqueira G.C."/>
            <person name="Chen F."/>
            <person name="Chen W."/>
            <person name="Choi C."/>
            <person name="Clum A."/>
            <person name="Dos Santos R.A."/>
            <person name="Damasio A.R."/>
            <person name="Diallinas G."/>
            <person name="Emri T."/>
            <person name="Fekete E."/>
            <person name="Flipphi M."/>
            <person name="Freyberg S."/>
            <person name="Gallo A."/>
            <person name="Gournas C."/>
            <person name="Habgood R."/>
            <person name="Hainaut M."/>
            <person name="Harispe M.L."/>
            <person name="Henrissat B."/>
            <person name="Hilden K.S."/>
            <person name="Hope R."/>
            <person name="Hossain A."/>
            <person name="Karabika E."/>
            <person name="Karaffa L."/>
            <person name="Karanyi Z."/>
            <person name="Krasevec N."/>
            <person name="Kuo A."/>
            <person name="Kusch H."/>
            <person name="LaButti K."/>
            <person name="Lagendijk E.L."/>
            <person name="Lapidus A."/>
            <person name="Levasseur A."/>
            <person name="Lindquist E."/>
            <person name="Lipzen A."/>
            <person name="Logrieco A.F."/>
            <person name="MacCabe A."/>
            <person name="Maekelae M.R."/>
            <person name="Malavazi I."/>
            <person name="Melin P."/>
            <person name="Meyer V."/>
            <person name="Mielnichuk N."/>
            <person name="Miskei M."/>
            <person name="Molnar A.P."/>
            <person name="Mule G."/>
            <person name="Ngan C.Y."/>
            <person name="Orejas M."/>
            <person name="Orosz E."/>
            <person name="Ouedraogo J.P."/>
            <person name="Overkamp K.M."/>
            <person name="Park H.-S."/>
            <person name="Perrone G."/>
            <person name="Piumi F."/>
            <person name="Punt P.J."/>
            <person name="Ram A.F."/>
            <person name="Ramon A."/>
            <person name="Rauscher S."/>
            <person name="Record E."/>
            <person name="Riano-Pachon D.M."/>
            <person name="Robert V."/>
            <person name="Roehrig J."/>
            <person name="Ruller R."/>
            <person name="Salamov A."/>
            <person name="Salih N.S."/>
            <person name="Samson R.A."/>
            <person name="Sandor E."/>
            <person name="Sanguinetti M."/>
            <person name="Schuetze T."/>
            <person name="Sepcic K."/>
            <person name="Shelest E."/>
            <person name="Sherlock G."/>
            <person name="Sophianopoulou V."/>
            <person name="Squina F.M."/>
            <person name="Sun H."/>
            <person name="Susca A."/>
            <person name="Todd R.B."/>
            <person name="Tsang A."/>
            <person name="Unkles S.E."/>
            <person name="van de Wiele N."/>
            <person name="van Rossen-Uffink D."/>
            <person name="Oliveira J.V."/>
            <person name="Vesth T.C."/>
            <person name="Visser J."/>
            <person name="Yu J.-H."/>
            <person name="Zhou M."/>
            <person name="Andersen M.R."/>
            <person name="Archer D.B."/>
            <person name="Baker S.E."/>
            <person name="Benoit I."/>
            <person name="Brakhage A.A."/>
            <person name="Braus G.H."/>
            <person name="Fischer R."/>
            <person name="Frisvad J.C."/>
            <person name="Goldman G.H."/>
            <person name="Houbraken J."/>
            <person name="Oakley B."/>
            <person name="Pocsi I."/>
            <person name="Scazzocchio C."/>
            <person name="Seiboth B."/>
            <person name="vanKuyk P.A."/>
            <person name="Wortman J."/>
            <person name="Dyer P.S."/>
            <person name="Grigoriev I.V."/>
        </authorList>
    </citation>
    <scope>NUCLEOTIDE SEQUENCE [LARGE SCALE GENOMIC DNA]</scope>
    <source>
        <strain evidence="11">CBS 593.65</strain>
    </source>
</reference>
<dbReference type="Proteomes" id="UP000184356">
    <property type="component" value="Unassembled WGS sequence"/>
</dbReference>
<feature type="domain" description="Major facilitator superfamily (MFS) profile" evidence="9">
    <location>
        <begin position="22"/>
        <end position="468"/>
    </location>
</feature>
<feature type="transmembrane region" description="Helical" evidence="8">
    <location>
        <begin position="441"/>
        <end position="464"/>
    </location>
</feature>
<keyword evidence="4 8" id="KW-0812">Transmembrane</keyword>
<feature type="transmembrane region" description="Helical" evidence="8">
    <location>
        <begin position="101"/>
        <end position="122"/>
    </location>
</feature>
<evidence type="ECO:0000256" key="7">
    <source>
        <dbReference type="RuleBase" id="RU003346"/>
    </source>
</evidence>
<feature type="transmembrane region" description="Helical" evidence="8">
    <location>
        <begin position="411"/>
        <end position="429"/>
    </location>
</feature>
<dbReference type="Pfam" id="PF00083">
    <property type="entry name" value="Sugar_tr"/>
    <property type="match status" value="1"/>
</dbReference>
<dbReference type="STRING" id="1036612.A0A1L9T4J5"/>
<dbReference type="FunFam" id="1.20.1250.20:FF:000078">
    <property type="entry name" value="MFS maltose transporter, putative"/>
    <property type="match status" value="1"/>
</dbReference>
<dbReference type="SUPFAM" id="SSF103473">
    <property type="entry name" value="MFS general substrate transporter"/>
    <property type="match status" value="1"/>
</dbReference>
<organism evidence="10 11">
    <name type="scientific">Aspergillus sydowii CBS 593.65</name>
    <dbReference type="NCBI Taxonomy" id="1036612"/>
    <lineage>
        <taxon>Eukaryota</taxon>
        <taxon>Fungi</taxon>
        <taxon>Dikarya</taxon>
        <taxon>Ascomycota</taxon>
        <taxon>Pezizomycotina</taxon>
        <taxon>Eurotiomycetes</taxon>
        <taxon>Eurotiomycetidae</taxon>
        <taxon>Eurotiales</taxon>
        <taxon>Aspergillaceae</taxon>
        <taxon>Aspergillus</taxon>
        <taxon>Aspergillus subgen. Nidulantes</taxon>
    </lineage>
</organism>
<sequence>MALISFRKPDILSEMTWRVLGIYLFVSFGSFNFGFDLAWWSSCLGLQQFADDYGVSPGAGQANVIPATWQSAGTGTPNAGMAIGCIVGGYCNTYIGRKMTIVVLSVISIIGVVLQCAVPSYWAVIAGRTINGISMGMEANVIPTYSAELAPAAIRGSLVNFYQWWQIVGNIVSAGCIYGTSRSLSGQWQYKPVMIAQAGVPLILLCGVWFMPESPRWLLMKNRRSDAQTALASIRKGKSSPSEVCLELVLIESALEEQRSLAASTTYLDCFRGANLRRTLIAVLVQVMQQIQGNSFMNNYLVVFLQRIGIENGLQIYLAQNATQLGGVTLSFYFTDKIGRRPLLIVASFFMAVLMWTVAGLGAYTEIRGSNKAQGCVGAILIYQAIAAGCWGSCTWITTSEAAAAVVREKTVMTATFVSFCMVLLVTYINPFVQDPGYGNLGARVGFVYGGCSLLALLWAFFFLPELKGRSLEELDEMFARRIPTRKFGDYVSTSTGADVTKAQNIAAEVEEGTR</sequence>
<evidence type="ECO:0000256" key="4">
    <source>
        <dbReference type="ARBA" id="ARBA00022692"/>
    </source>
</evidence>
<accession>A0A1L9T4J5</accession>
<dbReference type="OrthoDB" id="6612291at2759"/>
<dbReference type="PROSITE" id="PS50850">
    <property type="entry name" value="MFS"/>
    <property type="match status" value="1"/>
</dbReference>
<dbReference type="PANTHER" id="PTHR48022:SF2">
    <property type="entry name" value="PLASTIDIC GLUCOSE TRANSPORTER 4"/>
    <property type="match status" value="1"/>
</dbReference>
<dbReference type="AlphaFoldDB" id="A0A1L9T4J5"/>
<feature type="transmembrane region" description="Helical" evidence="8">
    <location>
        <begin position="193"/>
        <end position="211"/>
    </location>
</feature>
<dbReference type="InterPro" id="IPR050360">
    <property type="entry name" value="MFS_Sugar_Transporters"/>
</dbReference>
<evidence type="ECO:0000256" key="8">
    <source>
        <dbReference type="SAM" id="Phobius"/>
    </source>
</evidence>
<name>A0A1L9T4J5_9EURO</name>
<evidence type="ECO:0000256" key="5">
    <source>
        <dbReference type="ARBA" id="ARBA00022989"/>
    </source>
</evidence>
<dbReference type="VEuPathDB" id="FungiDB:ASPSYDRAFT_94124"/>
<evidence type="ECO:0000256" key="2">
    <source>
        <dbReference type="ARBA" id="ARBA00010992"/>
    </source>
</evidence>
<comment type="subcellular location">
    <subcellularLocation>
        <location evidence="1">Membrane</location>
        <topology evidence="1">Multi-pass membrane protein</topology>
    </subcellularLocation>
</comment>
<dbReference type="GeneID" id="63769011"/>
<keyword evidence="5 8" id="KW-1133">Transmembrane helix</keyword>
<feature type="transmembrane region" description="Helical" evidence="8">
    <location>
        <begin position="377"/>
        <end position="399"/>
    </location>
</feature>
<dbReference type="GO" id="GO:0005351">
    <property type="term" value="F:carbohydrate:proton symporter activity"/>
    <property type="evidence" value="ECO:0007669"/>
    <property type="project" value="TreeGrafter"/>
</dbReference>
<dbReference type="GO" id="GO:0016020">
    <property type="term" value="C:membrane"/>
    <property type="evidence" value="ECO:0007669"/>
    <property type="project" value="UniProtKB-SubCell"/>
</dbReference>
<evidence type="ECO:0000256" key="6">
    <source>
        <dbReference type="ARBA" id="ARBA00023136"/>
    </source>
</evidence>
<proteinExistence type="inferred from homology"/>
<dbReference type="Gene3D" id="1.20.1250.20">
    <property type="entry name" value="MFS general substrate transporter like domains"/>
    <property type="match status" value="1"/>
</dbReference>
<comment type="similarity">
    <text evidence="2 7">Belongs to the major facilitator superfamily. Sugar transporter (TC 2.A.1.1) family.</text>
</comment>
<dbReference type="InterPro" id="IPR020846">
    <property type="entry name" value="MFS_dom"/>
</dbReference>
<dbReference type="InterPro" id="IPR003663">
    <property type="entry name" value="Sugar/inositol_transpt"/>
</dbReference>
<dbReference type="EMBL" id="KV878595">
    <property type="protein sequence ID" value="OJJ54370.1"/>
    <property type="molecule type" value="Genomic_DNA"/>
</dbReference>
<keyword evidence="6 8" id="KW-0472">Membrane</keyword>
<evidence type="ECO:0000313" key="11">
    <source>
        <dbReference type="Proteomes" id="UP000184356"/>
    </source>
</evidence>
<protein>
    <recommendedName>
        <fullName evidence="9">Major facilitator superfamily (MFS) profile domain-containing protein</fullName>
    </recommendedName>
</protein>
<dbReference type="NCBIfam" id="TIGR00879">
    <property type="entry name" value="SP"/>
    <property type="match status" value="1"/>
</dbReference>
<keyword evidence="3 7" id="KW-0813">Transport</keyword>
<dbReference type="InterPro" id="IPR005829">
    <property type="entry name" value="Sugar_transporter_CS"/>
</dbReference>
<feature type="transmembrane region" description="Helical" evidence="8">
    <location>
        <begin position="343"/>
        <end position="365"/>
    </location>
</feature>
<feature type="transmembrane region" description="Helical" evidence="8">
    <location>
        <begin position="20"/>
        <end position="40"/>
    </location>
</feature>
<dbReference type="RefSeq" id="XP_040698176.1">
    <property type="nucleotide sequence ID" value="XM_040852938.1"/>
</dbReference>
<evidence type="ECO:0000259" key="9">
    <source>
        <dbReference type="PROSITE" id="PS50850"/>
    </source>
</evidence>
<evidence type="ECO:0000313" key="10">
    <source>
        <dbReference type="EMBL" id="OJJ54370.1"/>
    </source>
</evidence>
<evidence type="ECO:0000256" key="1">
    <source>
        <dbReference type="ARBA" id="ARBA00004141"/>
    </source>
</evidence>